<dbReference type="InterPro" id="IPR015422">
    <property type="entry name" value="PyrdxlP-dep_Trfase_small"/>
</dbReference>
<dbReference type="InterPro" id="IPR015424">
    <property type="entry name" value="PyrdxlP-dep_Trfase"/>
</dbReference>
<accession>A0A1S3DDB0</accession>
<comment type="similarity">
    <text evidence="1">Belongs to the class-III pyridoxal-phosphate-dependent aminotransferase family.</text>
</comment>
<evidence type="ECO:0000256" key="2">
    <source>
        <dbReference type="ARBA" id="ARBA00022898"/>
    </source>
</evidence>
<dbReference type="RefSeq" id="XP_008478684.1">
    <property type="nucleotide sequence ID" value="XM_008480462.2"/>
</dbReference>
<gene>
    <name evidence="4" type="primary">LOC103515526</name>
</gene>
<keyword evidence="2" id="KW-0663">Pyridoxal phosphate</keyword>
<dbReference type="PaxDb" id="121845-A0A1S3DDB0"/>
<protein>
    <submittedName>
        <fullName evidence="4">Ethanolamine-phosphate phospho-lyase-like</fullName>
    </submittedName>
</protein>
<dbReference type="GeneID" id="103515526"/>
<dbReference type="InterPro" id="IPR005814">
    <property type="entry name" value="Aminotrans_3"/>
</dbReference>
<dbReference type="Pfam" id="PF00202">
    <property type="entry name" value="Aminotran_3"/>
    <property type="match status" value="1"/>
</dbReference>
<evidence type="ECO:0000313" key="3">
    <source>
        <dbReference type="Proteomes" id="UP000079169"/>
    </source>
</evidence>
<dbReference type="AlphaFoldDB" id="A0A1S3DDB0"/>
<dbReference type="Proteomes" id="UP000079169">
    <property type="component" value="Unplaced"/>
</dbReference>
<dbReference type="Gene3D" id="3.40.640.10">
    <property type="entry name" value="Type I PLP-dependent aspartate aminotransferase-like (Major domain)"/>
    <property type="match status" value="1"/>
</dbReference>
<name>A0A1S3DDB0_DIACI</name>
<dbReference type="GO" id="GO:0005739">
    <property type="term" value="C:mitochondrion"/>
    <property type="evidence" value="ECO:0007669"/>
    <property type="project" value="TreeGrafter"/>
</dbReference>
<dbReference type="PANTHER" id="PTHR45688:SF13">
    <property type="entry name" value="ALANINE--GLYOXYLATE AMINOTRANSFERASE 2-LIKE"/>
    <property type="match status" value="1"/>
</dbReference>
<dbReference type="GO" id="GO:0030170">
    <property type="term" value="F:pyridoxal phosphate binding"/>
    <property type="evidence" value="ECO:0007669"/>
    <property type="project" value="InterPro"/>
</dbReference>
<evidence type="ECO:0000256" key="1">
    <source>
        <dbReference type="ARBA" id="ARBA00008954"/>
    </source>
</evidence>
<keyword evidence="3" id="KW-1185">Reference proteome</keyword>
<dbReference type="SUPFAM" id="SSF53383">
    <property type="entry name" value="PLP-dependent transferases"/>
    <property type="match status" value="1"/>
</dbReference>
<dbReference type="OMA" id="NESMPIG"/>
<sequence length="114" mass="12789">MNEVHNNESMPIGAVITSRKIAESLNCLDDNRYMCDPVTAVVGQAVLNIMEKEQCQLNALTMGRLLVDRLTQLQRIHPNIGQVRGIGLMVGVDIVWCQESRRPAPELAEKISYR</sequence>
<dbReference type="Gene3D" id="3.90.1150.10">
    <property type="entry name" value="Aspartate Aminotransferase, domain 1"/>
    <property type="match status" value="1"/>
</dbReference>
<dbReference type="PANTHER" id="PTHR45688">
    <property type="match status" value="1"/>
</dbReference>
<dbReference type="KEGG" id="dci:103515526"/>
<organism evidence="3 4">
    <name type="scientific">Diaphorina citri</name>
    <name type="common">Asian citrus psyllid</name>
    <dbReference type="NCBI Taxonomy" id="121845"/>
    <lineage>
        <taxon>Eukaryota</taxon>
        <taxon>Metazoa</taxon>
        <taxon>Ecdysozoa</taxon>
        <taxon>Arthropoda</taxon>
        <taxon>Hexapoda</taxon>
        <taxon>Insecta</taxon>
        <taxon>Pterygota</taxon>
        <taxon>Neoptera</taxon>
        <taxon>Paraneoptera</taxon>
        <taxon>Hemiptera</taxon>
        <taxon>Sternorrhyncha</taxon>
        <taxon>Psylloidea</taxon>
        <taxon>Psyllidae</taxon>
        <taxon>Diaphorininae</taxon>
        <taxon>Diaphorina</taxon>
    </lineage>
</organism>
<dbReference type="InterPro" id="IPR015421">
    <property type="entry name" value="PyrdxlP-dep_Trfase_major"/>
</dbReference>
<evidence type="ECO:0000313" key="4">
    <source>
        <dbReference type="RefSeq" id="XP_008478684.1"/>
    </source>
</evidence>
<dbReference type="GO" id="GO:0008483">
    <property type="term" value="F:transaminase activity"/>
    <property type="evidence" value="ECO:0007669"/>
    <property type="project" value="InterPro"/>
</dbReference>
<dbReference type="STRING" id="121845.A0A1S3DDB0"/>
<reference evidence="4" key="1">
    <citation type="submission" date="2025-08" db="UniProtKB">
        <authorList>
            <consortium name="RefSeq"/>
        </authorList>
    </citation>
    <scope>IDENTIFICATION</scope>
</reference>
<proteinExistence type="inferred from homology"/>